<comment type="caution">
    <text evidence="1">The sequence shown here is derived from an EMBL/GenBank/DDBJ whole genome shotgun (WGS) entry which is preliminary data.</text>
</comment>
<keyword evidence="2" id="KW-1185">Reference proteome</keyword>
<organism evidence="1 2">
    <name type="scientific">Allocatelliglobosispora scoriae</name>
    <dbReference type="NCBI Taxonomy" id="643052"/>
    <lineage>
        <taxon>Bacteria</taxon>
        <taxon>Bacillati</taxon>
        <taxon>Actinomycetota</taxon>
        <taxon>Actinomycetes</taxon>
        <taxon>Micromonosporales</taxon>
        <taxon>Micromonosporaceae</taxon>
        <taxon>Allocatelliglobosispora</taxon>
    </lineage>
</organism>
<dbReference type="EMBL" id="JACHMN010000002">
    <property type="protein sequence ID" value="MBB5871533.1"/>
    <property type="molecule type" value="Genomic_DNA"/>
</dbReference>
<protein>
    <submittedName>
        <fullName evidence="1">Uncharacterized protein</fullName>
    </submittedName>
</protein>
<name>A0A841BX87_9ACTN</name>
<accession>A0A841BX87</accession>
<evidence type="ECO:0000313" key="2">
    <source>
        <dbReference type="Proteomes" id="UP000587527"/>
    </source>
</evidence>
<dbReference type="AlphaFoldDB" id="A0A841BX87"/>
<sequence>MVLDRTMLGENGVITRSLPAEIDVIFGGSGGNRELVLHGSIEERVPFGGGELQDVAVLAELAVSHADAAIGGEGHLDTV</sequence>
<dbReference type="Proteomes" id="UP000587527">
    <property type="component" value="Unassembled WGS sequence"/>
</dbReference>
<proteinExistence type="predicted"/>
<reference evidence="1 2" key="1">
    <citation type="submission" date="2020-08" db="EMBL/GenBank/DDBJ databases">
        <title>Sequencing the genomes of 1000 actinobacteria strains.</title>
        <authorList>
            <person name="Klenk H.-P."/>
        </authorList>
    </citation>
    <scope>NUCLEOTIDE SEQUENCE [LARGE SCALE GENOMIC DNA]</scope>
    <source>
        <strain evidence="1 2">DSM 45362</strain>
    </source>
</reference>
<evidence type="ECO:0000313" key="1">
    <source>
        <dbReference type="EMBL" id="MBB5871533.1"/>
    </source>
</evidence>
<gene>
    <name evidence="1" type="ORF">F4553_004912</name>
</gene>